<dbReference type="InterPro" id="IPR016117">
    <property type="entry name" value="ArgJ-like_dom_sf"/>
</dbReference>
<proteinExistence type="inferred from homology"/>
<keyword evidence="3" id="KW-1185">Reference proteome</keyword>
<sequence length="352" mass="36236">MRAREHGIVIGTGTPGPHNAITDVAGVRVGHTTLISGEGPRVTGQGPIRTGVTVILPHGGSTFDEPLYAGLHWLNGCGEITGMASLEEFGMLTSPIALTNTASVGVVRDALVELEVDGGRQAWSLPVVGETWDGRLNDISGQHVRREHVHQAYREAGDGPVAEGSVGGGTGMICHGFKGGIGTASRVVDGYTVGVLVQANHGRRDRLTVNGVGVGARLPAEPVAHEGAGSIIGIVATDAPLLPHQCRRLAQRAGLGVARTGGAGENFSGDGFLCFSTGNRNLPSAALDSNTPRTYQVTALSDEHIDPLFFAVIEATEEAIVNALVAAETMTGADNLTVTGLDGATLAKVLTT</sequence>
<dbReference type="EMBL" id="JBFALK010000005">
    <property type="protein sequence ID" value="MEV0969527.1"/>
    <property type="molecule type" value="Genomic_DNA"/>
</dbReference>
<comment type="similarity">
    <text evidence="1">Belongs to the peptidase S58 family.</text>
</comment>
<evidence type="ECO:0000313" key="3">
    <source>
        <dbReference type="Proteomes" id="UP001551675"/>
    </source>
</evidence>
<dbReference type="SUPFAM" id="SSF56266">
    <property type="entry name" value="DmpA/ArgJ-like"/>
    <property type="match status" value="1"/>
</dbReference>
<accession>A0ABV3GD35</accession>
<dbReference type="Proteomes" id="UP001551675">
    <property type="component" value="Unassembled WGS sequence"/>
</dbReference>
<name>A0ABV3GD35_MICGL</name>
<organism evidence="2 3">
    <name type="scientific">Microtetraspora glauca</name>
    <dbReference type="NCBI Taxonomy" id="1996"/>
    <lineage>
        <taxon>Bacteria</taxon>
        <taxon>Bacillati</taxon>
        <taxon>Actinomycetota</taxon>
        <taxon>Actinomycetes</taxon>
        <taxon>Streptosporangiales</taxon>
        <taxon>Streptosporangiaceae</taxon>
        <taxon>Microtetraspora</taxon>
    </lineage>
</organism>
<dbReference type="Gene3D" id="3.60.70.12">
    <property type="entry name" value="L-amino peptidase D-ALA esterase/amidase"/>
    <property type="match status" value="1"/>
</dbReference>
<reference evidence="2 3" key="1">
    <citation type="submission" date="2024-06" db="EMBL/GenBank/DDBJ databases">
        <title>The Natural Products Discovery Center: Release of the First 8490 Sequenced Strains for Exploring Actinobacteria Biosynthetic Diversity.</title>
        <authorList>
            <person name="Kalkreuter E."/>
            <person name="Kautsar S.A."/>
            <person name="Yang D."/>
            <person name="Bader C.D."/>
            <person name="Teijaro C.N."/>
            <person name="Fluegel L."/>
            <person name="Davis C.M."/>
            <person name="Simpson J.R."/>
            <person name="Lauterbach L."/>
            <person name="Steele A.D."/>
            <person name="Gui C."/>
            <person name="Meng S."/>
            <person name="Li G."/>
            <person name="Viehrig K."/>
            <person name="Ye F."/>
            <person name="Su P."/>
            <person name="Kiefer A.F."/>
            <person name="Nichols A."/>
            <person name="Cepeda A.J."/>
            <person name="Yan W."/>
            <person name="Fan B."/>
            <person name="Jiang Y."/>
            <person name="Adhikari A."/>
            <person name="Zheng C.-J."/>
            <person name="Schuster L."/>
            <person name="Cowan T.M."/>
            <person name="Smanski M.J."/>
            <person name="Chevrette M.G."/>
            <person name="De Carvalho L.P.S."/>
            <person name="Shen B."/>
        </authorList>
    </citation>
    <scope>NUCLEOTIDE SEQUENCE [LARGE SCALE GENOMIC DNA]</scope>
    <source>
        <strain evidence="2 3">NPDC050100</strain>
    </source>
</reference>
<dbReference type="PANTHER" id="PTHR36512:SF3">
    <property type="entry name" value="BLR5678 PROTEIN"/>
    <property type="match status" value="1"/>
</dbReference>
<dbReference type="PANTHER" id="PTHR36512">
    <property type="entry name" value="D-AMINOPEPTIDASE"/>
    <property type="match status" value="1"/>
</dbReference>
<dbReference type="CDD" id="cd02253">
    <property type="entry name" value="DmpA"/>
    <property type="match status" value="1"/>
</dbReference>
<dbReference type="InterPro" id="IPR005321">
    <property type="entry name" value="Peptidase_S58_DmpA"/>
</dbReference>
<gene>
    <name evidence="2" type="ORF">AB0I59_12890</name>
</gene>
<evidence type="ECO:0000313" key="2">
    <source>
        <dbReference type="EMBL" id="MEV0969527.1"/>
    </source>
</evidence>
<comment type="caution">
    <text evidence="2">The sequence shown here is derived from an EMBL/GenBank/DDBJ whole genome shotgun (WGS) entry which is preliminary data.</text>
</comment>
<protein>
    <submittedName>
        <fullName evidence="2">P1 family peptidase</fullName>
    </submittedName>
</protein>
<evidence type="ECO:0000256" key="1">
    <source>
        <dbReference type="ARBA" id="ARBA00007068"/>
    </source>
</evidence>
<dbReference type="RefSeq" id="WP_358132461.1">
    <property type="nucleotide sequence ID" value="NZ_JBFALK010000005.1"/>
</dbReference>
<dbReference type="Pfam" id="PF03576">
    <property type="entry name" value="Peptidase_S58"/>
    <property type="match status" value="1"/>
</dbReference>